<evidence type="ECO:0000256" key="1">
    <source>
        <dbReference type="SAM" id="MobiDB-lite"/>
    </source>
</evidence>
<dbReference type="Proteomes" id="UP000238350">
    <property type="component" value="Unassembled WGS sequence"/>
</dbReference>
<feature type="compositionally biased region" description="Basic and acidic residues" evidence="1">
    <location>
        <begin position="18"/>
        <end position="46"/>
    </location>
</feature>
<feature type="region of interest" description="Disordered" evidence="1">
    <location>
        <begin position="183"/>
        <end position="226"/>
    </location>
</feature>
<dbReference type="PANTHER" id="PTHR47417">
    <property type="entry name" value="SMR DOMAIN-CONTAINING PROTEIN YPL199C"/>
    <property type="match status" value="1"/>
</dbReference>
<feature type="region of interest" description="Disordered" evidence="1">
    <location>
        <begin position="1"/>
        <end position="62"/>
    </location>
</feature>
<sequence length="250" mass="27950">METISRELGGMIVGNRGPQRDYNHADDSQYKRLRADADRESSKYRELSGQAKRAFESGRKEEASELRKQAAVHQRKADELNGEAAQFVFRANNADSGPDEIDLHGLFVREALSALDYRISAAIRQNENHLKVIVGKGLHSENHIAKLKPAVEQFCQQRNLRWELQHGNAGVLVIRLPGGPQSFPAPGQPAGNVGYSQAGYGNGQHYQQQQQGYGDHQNNHHSSGGGFSANDIKKYINIFRQLQRLFRGCF</sequence>
<feature type="compositionally biased region" description="Low complexity" evidence="1">
    <location>
        <begin position="203"/>
        <end position="216"/>
    </location>
</feature>
<dbReference type="Pfam" id="PF01713">
    <property type="entry name" value="Smr"/>
    <property type="match status" value="1"/>
</dbReference>
<dbReference type="Gene3D" id="3.30.1370.110">
    <property type="match status" value="1"/>
</dbReference>
<dbReference type="SMART" id="SM00463">
    <property type="entry name" value="SMR"/>
    <property type="match status" value="1"/>
</dbReference>
<dbReference type="InterPro" id="IPR036063">
    <property type="entry name" value="Smr_dom_sf"/>
</dbReference>
<proteinExistence type="predicted"/>
<dbReference type="InterPro" id="IPR013899">
    <property type="entry name" value="DUF1771"/>
</dbReference>
<dbReference type="OrthoDB" id="3231855at2759"/>
<name>A0A2T0FGV2_9ASCO</name>
<protein>
    <recommendedName>
        <fullName evidence="2">Smr domain-containing protein</fullName>
    </recommendedName>
</protein>
<dbReference type="Pfam" id="PF08590">
    <property type="entry name" value="DUF1771"/>
    <property type="match status" value="1"/>
</dbReference>
<dbReference type="EMBL" id="NDIQ01000021">
    <property type="protein sequence ID" value="PRT54233.1"/>
    <property type="molecule type" value="Genomic_DNA"/>
</dbReference>
<dbReference type="PANTHER" id="PTHR47417:SF1">
    <property type="entry name" value="SMR DOMAIN-CONTAINING PROTEIN YPL199C"/>
    <property type="match status" value="1"/>
</dbReference>
<organism evidence="3 4">
    <name type="scientific">Wickerhamiella sorbophila</name>
    <dbReference type="NCBI Taxonomy" id="45607"/>
    <lineage>
        <taxon>Eukaryota</taxon>
        <taxon>Fungi</taxon>
        <taxon>Dikarya</taxon>
        <taxon>Ascomycota</taxon>
        <taxon>Saccharomycotina</taxon>
        <taxon>Dipodascomycetes</taxon>
        <taxon>Dipodascales</taxon>
        <taxon>Trichomonascaceae</taxon>
        <taxon>Wickerhamiella</taxon>
    </lineage>
</organism>
<dbReference type="InterPro" id="IPR053020">
    <property type="entry name" value="Smr_domain_protein"/>
</dbReference>
<dbReference type="GeneID" id="36515601"/>
<evidence type="ECO:0000313" key="4">
    <source>
        <dbReference type="Proteomes" id="UP000238350"/>
    </source>
</evidence>
<dbReference type="RefSeq" id="XP_024664178.1">
    <property type="nucleotide sequence ID" value="XM_024808410.1"/>
</dbReference>
<feature type="domain" description="Smr" evidence="2">
    <location>
        <begin position="101"/>
        <end position="177"/>
    </location>
</feature>
<gene>
    <name evidence="3" type="ORF">B9G98_01853</name>
</gene>
<dbReference type="SUPFAM" id="SSF160443">
    <property type="entry name" value="SMR domain-like"/>
    <property type="match status" value="1"/>
</dbReference>
<dbReference type="AlphaFoldDB" id="A0A2T0FGV2"/>
<dbReference type="PROSITE" id="PS50828">
    <property type="entry name" value="SMR"/>
    <property type="match status" value="1"/>
</dbReference>
<feature type="compositionally biased region" description="Basic and acidic residues" evidence="1">
    <location>
        <begin position="53"/>
        <end position="62"/>
    </location>
</feature>
<dbReference type="SMART" id="SM01162">
    <property type="entry name" value="DUF1771"/>
    <property type="match status" value="1"/>
</dbReference>
<accession>A0A2T0FGV2</accession>
<evidence type="ECO:0000313" key="3">
    <source>
        <dbReference type="EMBL" id="PRT54233.1"/>
    </source>
</evidence>
<dbReference type="InterPro" id="IPR002625">
    <property type="entry name" value="Smr_dom"/>
</dbReference>
<dbReference type="STRING" id="45607.A0A2T0FGV2"/>
<keyword evidence="4" id="KW-1185">Reference proteome</keyword>
<evidence type="ECO:0000259" key="2">
    <source>
        <dbReference type="PROSITE" id="PS50828"/>
    </source>
</evidence>
<reference evidence="3 4" key="1">
    <citation type="submission" date="2017-04" db="EMBL/GenBank/DDBJ databases">
        <title>Genome sequencing of [Candida] sorbophila.</title>
        <authorList>
            <person name="Ahn J.O."/>
        </authorList>
    </citation>
    <scope>NUCLEOTIDE SEQUENCE [LARGE SCALE GENOMIC DNA]</scope>
    <source>
        <strain evidence="3 4">DS02</strain>
    </source>
</reference>
<comment type="caution">
    <text evidence="3">The sequence shown here is derived from an EMBL/GenBank/DDBJ whole genome shotgun (WGS) entry which is preliminary data.</text>
</comment>